<evidence type="ECO:0000313" key="2">
    <source>
        <dbReference type="EMBL" id="KAK7500680.1"/>
    </source>
</evidence>
<reference evidence="1" key="3">
    <citation type="submission" date="2023-01" db="EMBL/GenBank/DDBJ databases">
        <authorList>
            <person name="Patra A."/>
        </authorList>
    </citation>
    <scope>NUCLEOTIDE SEQUENCE</scope>
    <source>
        <strain evidence="1">Wonlab-2016</strain>
        <tissue evidence="1">Foot muscle</tissue>
    </source>
</reference>
<dbReference type="AlphaFoldDB" id="A0ABD0JGS1"/>
<keyword evidence="3" id="KW-1185">Reference proteome</keyword>
<accession>A0ABD0JGS1</accession>
<evidence type="ECO:0000313" key="1">
    <source>
        <dbReference type="EMBL" id="KAK7473999.1"/>
    </source>
</evidence>
<gene>
    <name evidence="2" type="ORF">BaRGS_00007924</name>
    <name evidence="1" type="ORF">BaRGS_00034768</name>
</gene>
<name>A0ABD0JGS1_9CAEN</name>
<sequence>MGHTCIIRARWVPHIGVTTAGMCRLSFLLACKQKSIHSEFSVLELKVLFASSAALSLACSSHQFPGRGEAHSWTLNALLVFNDPSVVRSTNTSCPSFHSAAGGTEPGKPVRSICRQRKRFTYH</sequence>
<comment type="caution">
    <text evidence="1">The sequence shown here is derived from an EMBL/GenBank/DDBJ whole genome shotgun (WGS) entry which is preliminary data.</text>
</comment>
<dbReference type="EMBL" id="JACVVK020000035">
    <property type="protein sequence ID" value="KAK7500680.1"/>
    <property type="molecule type" value="Genomic_DNA"/>
</dbReference>
<dbReference type="EMBL" id="JACVVK020000451">
    <property type="protein sequence ID" value="KAK7473999.1"/>
    <property type="molecule type" value="Genomic_DNA"/>
</dbReference>
<dbReference type="Proteomes" id="UP001519460">
    <property type="component" value="Unassembled WGS sequence"/>
</dbReference>
<proteinExistence type="predicted"/>
<evidence type="ECO:0008006" key="4">
    <source>
        <dbReference type="Google" id="ProtNLM"/>
    </source>
</evidence>
<protein>
    <recommendedName>
        <fullName evidence="4">Secreted protein</fullName>
    </recommendedName>
</protein>
<reference evidence="1 3" key="2">
    <citation type="journal article" date="2023" name="Sci. Data">
        <title>Genome assembly of the Korean intertidal mud-creeper Batillaria attramentaria.</title>
        <authorList>
            <person name="Patra A.K."/>
            <person name="Ho P.T."/>
            <person name="Jun S."/>
            <person name="Lee S.J."/>
            <person name="Kim Y."/>
            <person name="Won Y.J."/>
        </authorList>
    </citation>
    <scope>NUCLEOTIDE SEQUENCE [LARGE SCALE GENOMIC DNA]</scope>
    <source>
        <strain evidence="1">Wonlab-2016</strain>
    </source>
</reference>
<reference evidence="1" key="1">
    <citation type="submission" date="2020-09" db="EMBL/GenBank/DDBJ databases">
        <authorList>
            <person name="Won Y."/>
        </authorList>
    </citation>
    <scope>NUCLEOTIDE SEQUENCE</scope>
    <source>
        <strain evidence="1">Wonlab-2016</strain>
        <tissue evidence="1">Foot muscle</tissue>
    </source>
</reference>
<organism evidence="1 3">
    <name type="scientific">Batillaria attramentaria</name>
    <dbReference type="NCBI Taxonomy" id="370345"/>
    <lineage>
        <taxon>Eukaryota</taxon>
        <taxon>Metazoa</taxon>
        <taxon>Spiralia</taxon>
        <taxon>Lophotrochozoa</taxon>
        <taxon>Mollusca</taxon>
        <taxon>Gastropoda</taxon>
        <taxon>Caenogastropoda</taxon>
        <taxon>Sorbeoconcha</taxon>
        <taxon>Cerithioidea</taxon>
        <taxon>Batillariidae</taxon>
        <taxon>Batillaria</taxon>
    </lineage>
</organism>
<evidence type="ECO:0000313" key="3">
    <source>
        <dbReference type="Proteomes" id="UP001519460"/>
    </source>
</evidence>